<dbReference type="EMBL" id="CP017803">
    <property type="protein sequence ID" value="ATZ59856.1"/>
    <property type="molecule type" value="Genomic_DNA"/>
</dbReference>
<evidence type="ECO:0000313" key="2">
    <source>
        <dbReference type="Proteomes" id="UP000232133"/>
    </source>
</evidence>
<reference evidence="1 2" key="1">
    <citation type="submission" date="2016-10" db="EMBL/GenBank/DDBJ databases">
        <authorList>
            <person name="Varghese N."/>
        </authorList>
    </citation>
    <scope>NUCLEOTIDE SEQUENCE [LARGE SCALE GENOMIC DNA]</scope>
    <source>
        <strain evidence="1 2">KB11</strain>
    </source>
</reference>
<sequence>MTIAIAMKINDGIILATDSSSTILGKNENGDDEVHHTYYTADKIFNLKKGSPIGAISWGDGSINNDSISTLAKDFRKKNDDEVYSSVIDISNKFSEFLKNKISSETNLGFLIAGYSLDTGNQNMFLINVNNGNIETPIEINKDNPLAVSWFGNTQFLTRLLLGFDEKLPSILKENDVPAEDIEDIINECTDNLQLPLGVPAMPIQDAIDLVKFLADISVKSSRFTPGAQLIGGPIDIAVITKHEGFKWIERKHYYDEELNKTTGGI</sequence>
<name>A0A2H4U6V5_METSM</name>
<protein>
    <submittedName>
        <fullName evidence="1">Uncharacterized protein</fullName>
    </submittedName>
</protein>
<dbReference type="Proteomes" id="UP000232133">
    <property type="component" value="Chromosome"/>
</dbReference>
<dbReference type="AlphaFoldDB" id="A0A2H4U6V5"/>
<dbReference type="GeneID" id="35118753"/>
<proteinExistence type="predicted"/>
<gene>
    <name evidence="1" type="ORF">BK798_05210</name>
</gene>
<dbReference type="RefSeq" id="WP_004035340.1">
    <property type="nucleotide sequence ID" value="NZ_CAYASY010000092.1"/>
</dbReference>
<organism evidence="1 2">
    <name type="scientific">Methanobrevibacter smithii</name>
    <dbReference type="NCBI Taxonomy" id="2173"/>
    <lineage>
        <taxon>Archaea</taxon>
        <taxon>Methanobacteriati</taxon>
        <taxon>Methanobacteriota</taxon>
        <taxon>Methanomada group</taxon>
        <taxon>Methanobacteria</taxon>
        <taxon>Methanobacteriales</taxon>
        <taxon>Methanobacteriaceae</taxon>
        <taxon>Methanobrevibacter</taxon>
    </lineage>
</organism>
<evidence type="ECO:0000313" key="1">
    <source>
        <dbReference type="EMBL" id="ATZ59856.1"/>
    </source>
</evidence>
<accession>A0A2H4U6V5</accession>